<name>A0A5K1J414_9ACTN</name>
<gene>
    <name evidence="2" type="ORF">CKJAJONC_00301</name>
</gene>
<organism evidence="2 3">
    <name type="scientific">Collinsella aerofaciens</name>
    <dbReference type="NCBI Taxonomy" id="74426"/>
    <lineage>
        <taxon>Bacteria</taxon>
        <taxon>Bacillati</taxon>
        <taxon>Actinomycetota</taxon>
        <taxon>Coriobacteriia</taxon>
        <taxon>Coriobacteriales</taxon>
        <taxon>Coriobacteriaceae</taxon>
        <taxon>Collinsella</taxon>
    </lineage>
</organism>
<evidence type="ECO:0000256" key="1">
    <source>
        <dbReference type="SAM" id="MobiDB-lite"/>
    </source>
</evidence>
<dbReference type="AlphaFoldDB" id="A0A5K1J414"/>
<dbReference type="Gene3D" id="1.10.287.950">
    <property type="entry name" value="Methyl-accepting chemotaxis protein"/>
    <property type="match status" value="1"/>
</dbReference>
<dbReference type="EMBL" id="CABWIF010000022">
    <property type="protein sequence ID" value="VWL97507.1"/>
    <property type="molecule type" value="Genomic_DNA"/>
</dbReference>
<evidence type="ECO:0000313" key="2">
    <source>
        <dbReference type="EMBL" id="VWL97507.1"/>
    </source>
</evidence>
<dbReference type="Proteomes" id="UP000368032">
    <property type="component" value="Unassembled WGS sequence"/>
</dbReference>
<protein>
    <recommendedName>
        <fullName evidence="4">DUF948 domain-containing protein</fullName>
    </recommendedName>
</protein>
<sequence>MSPIQIALLLLAVAGVWAVIELALTLRKTRTVVDSLDKTVSDLNNTIAEAQPVVAKLDGAVDELTPALAQVEPLLKSSKTAVDALTSNLVEVEAVVRDISEVTGSMAEASNAVSSVTDSAAGAVQKLFNKVKAPAADAERKLSAAAEEAEQPTERVLIGEAGDDVAAGDDDAQKPAAKAAQYYTYTPAETSEESCDE</sequence>
<reference evidence="2 3" key="1">
    <citation type="submission" date="2019-10" db="EMBL/GenBank/DDBJ databases">
        <authorList>
            <person name="Wolf R A."/>
        </authorList>
    </citation>
    <scope>NUCLEOTIDE SEQUENCE [LARGE SCALE GENOMIC DNA]</scope>
    <source>
        <strain evidence="2">Collinsella_aerofaciens_DSM_13712</strain>
    </source>
</reference>
<accession>A0A5K1J414</accession>
<proteinExistence type="predicted"/>
<dbReference type="RefSeq" id="WP_152068062.1">
    <property type="nucleotide sequence ID" value="NZ_CABWIF010000022.1"/>
</dbReference>
<feature type="region of interest" description="Disordered" evidence="1">
    <location>
        <begin position="142"/>
        <end position="197"/>
    </location>
</feature>
<feature type="compositionally biased region" description="Low complexity" evidence="1">
    <location>
        <begin position="174"/>
        <end position="188"/>
    </location>
</feature>
<feature type="compositionally biased region" description="Acidic residues" evidence="1">
    <location>
        <begin position="161"/>
        <end position="170"/>
    </location>
</feature>
<dbReference type="SUPFAM" id="SSF58104">
    <property type="entry name" value="Methyl-accepting chemotaxis protein (MCP) signaling domain"/>
    <property type="match status" value="1"/>
</dbReference>
<evidence type="ECO:0000313" key="3">
    <source>
        <dbReference type="Proteomes" id="UP000368032"/>
    </source>
</evidence>
<evidence type="ECO:0008006" key="4">
    <source>
        <dbReference type="Google" id="ProtNLM"/>
    </source>
</evidence>